<protein>
    <submittedName>
        <fullName evidence="2">5687_t:CDS:1</fullName>
    </submittedName>
</protein>
<feature type="compositionally biased region" description="Basic and acidic residues" evidence="1">
    <location>
        <begin position="74"/>
        <end position="90"/>
    </location>
</feature>
<organism evidence="2 3">
    <name type="scientific">Cetraspora pellucida</name>
    <dbReference type="NCBI Taxonomy" id="1433469"/>
    <lineage>
        <taxon>Eukaryota</taxon>
        <taxon>Fungi</taxon>
        <taxon>Fungi incertae sedis</taxon>
        <taxon>Mucoromycota</taxon>
        <taxon>Glomeromycotina</taxon>
        <taxon>Glomeromycetes</taxon>
        <taxon>Diversisporales</taxon>
        <taxon>Gigasporaceae</taxon>
        <taxon>Cetraspora</taxon>
    </lineage>
</organism>
<evidence type="ECO:0000313" key="2">
    <source>
        <dbReference type="EMBL" id="CAG8583888.1"/>
    </source>
</evidence>
<dbReference type="Proteomes" id="UP000789759">
    <property type="component" value="Unassembled WGS sequence"/>
</dbReference>
<gene>
    <name evidence="2" type="ORF">CPELLU_LOCUS6220</name>
</gene>
<accession>A0A9N9G870</accession>
<sequence length="113" mass="13139">MPAIPKLLGTPTEYKDIVDYLKSKKYLKPSMIPWQNVNLKDNEMSVYEISDNDQDNKMSVYEAHDNDYDNETPDNNKDDEMSEESNRDASETFTPNNVIEQHVLRVSKIHEVS</sequence>
<evidence type="ECO:0000313" key="3">
    <source>
        <dbReference type="Proteomes" id="UP000789759"/>
    </source>
</evidence>
<name>A0A9N9G870_9GLOM</name>
<dbReference type="EMBL" id="CAJVQA010003806">
    <property type="protein sequence ID" value="CAG8583888.1"/>
    <property type="molecule type" value="Genomic_DNA"/>
</dbReference>
<feature type="region of interest" description="Disordered" evidence="1">
    <location>
        <begin position="48"/>
        <end position="98"/>
    </location>
</feature>
<comment type="caution">
    <text evidence="2">The sequence shown here is derived from an EMBL/GenBank/DDBJ whole genome shotgun (WGS) entry which is preliminary data.</text>
</comment>
<keyword evidence="3" id="KW-1185">Reference proteome</keyword>
<dbReference type="AlphaFoldDB" id="A0A9N9G870"/>
<dbReference type="OrthoDB" id="2437266at2759"/>
<proteinExistence type="predicted"/>
<reference evidence="2" key="1">
    <citation type="submission" date="2021-06" db="EMBL/GenBank/DDBJ databases">
        <authorList>
            <person name="Kallberg Y."/>
            <person name="Tangrot J."/>
            <person name="Rosling A."/>
        </authorList>
    </citation>
    <scope>NUCLEOTIDE SEQUENCE</scope>
    <source>
        <strain evidence="2">FL966</strain>
    </source>
</reference>
<evidence type="ECO:0000256" key="1">
    <source>
        <dbReference type="SAM" id="MobiDB-lite"/>
    </source>
</evidence>